<protein>
    <submittedName>
        <fullName evidence="2">Origin recognition complex subunit 2</fullName>
    </submittedName>
</protein>
<dbReference type="Proteomes" id="UP000593571">
    <property type="component" value="Unassembled WGS sequence"/>
</dbReference>
<dbReference type="AlphaFoldDB" id="A0A7J8JJX9"/>
<gene>
    <name evidence="2" type="ORF">HJG63_014737</name>
</gene>
<keyword evidence="3" id="KW-1185">Reference proteome</keyword>
<evidence type="ECO:0000256" key="1">
    <source>
        <dbReference type="SAM" id="MobiDB-lite"/>
    </source>
</evidence>
<feature type="compositionally biased region" description="Basic and acidic residues" evidence="1">
    <location>
        <begin position="144"/>
        <end position="155"/>
    </location>
</feature>
<dbReference type="EMBL" id="JACASE010000002">
    <property type="protein sequence ID" value="KAF6496821.1"/>
    <property type="molecule type" value="Genomic_DNA"/>
</dbReference>
<feature type="region of interest" description="Disordered" evidence="1">
    <location>
        <begin position="123"/>
        <end position="155"/>
    </location>
</feature>
<organism evidence="2 3">
    <name type="scientific">Rousettus aegyptiacus</name>
    <name type="common">Egyptian fruit bat</name>
    <name type="synonym">Pteropus aegyptiacus</name>
    <dbReference type="NCBI Taxonomy" id="9407"/>
    <lineage>
        <taxon>Eukaryota</taxon>
        <taxon>Metazoa</taxon>
        <taxon>Chordata</taxon>
        <taxon>Craniata</taxon>
        <taxon>Vertebrata</taxon>
        <taxon>Euteleostomi</taxon>
        <taxon>Mammalia</taxon>
        <taxon>Eutheria</taxon>
        <taxon>Laurasiatheria</taxon>
        <taxon>Chiroptera</taxon>
        <taxon>Yinpterochiroptera</taxon>
        <taxon>Pteropodoidea</taxon>
        <taxon>Pteropodidae</taxon>
        <taxon>Rousettinae</taxon>
        <taxon>Rousettus</taxon>
    </lineage>
</organism>
<name>A0A7J8JJX9_ROUAE</name>
<accession>A0A7J8JJX9</accession>
<evidence type="ECO:0000313" key="2">
    <source>
        <dbReference type="EMBL" id="KAF6496821.1"/>
    </source>
</evidence>
<evidence type="ECO:0000313" key="3">
    <source>
        <dbReference type="Proteomes" id="UP000593571"/>
    </source>
</evidence>
<proteinExistence type="predicted"/>
<reference evidence="2 3" key="1">
    <citation type="journal article" date="2020" name="Nature">
        <title>Six reference-quality genomes reveal evolution of bat adaptations.</title>
        <authorList>
            <person name="Jebb D."/>
            <person name="Huang Z."/>
            <person name="Pippel M."/>
            <person name="Hughes G.M."/>
            <person name="Lavrichenko K."/>
            <person name="Devanna P."/>
            <person name="Winkler S."/>
            <person name="Jermiin L.S."/>
            <person name="Skirmuntt E.C."/>
            <person name="Katzourakis A."/>
            <person name="Burkitt-Gray L."/>
            <person name="Ray D.A."/>
            <person name="Sullivan K.A.M."/>
            <person name="Roscito J.G."/>
            <person name="Kirilenko B.M."/>
            <person name="Davalos L.M."/>
            <person name="Corthals A.P."/>
            <person name="Power M.L."/>
            <person name="Jones G."/>
            <person name="Ransome R.D."/>
            <person name="Dechmann D.K.N."/>
            <person name="Locatelli A.G."/>
            <person name="Puechmaille S.J."/>
            <person name="Fedrigo O."/>
            <person name="Jarvis E.D."/>
            <person name="Hiller M."/>
            <person name="Vernes S.C."/>
            <person name="Myers E.W."/>
            <person name="Teeling E.C."/>
        </authorList>
    </citation>
    <scope>NUCLEOTIDE SEQUENCE [LARGE SCALE GENOMIC DNA]</scope>
    <source>
        <strain evidence="2">MRouAeg1</strain>
        <tissue evidence="2">Muscle</tissue>
    </source>
</reference>
<sequence>MMNKLELKEDKMLEVQFVGDDDVLNHILDREGGTKLKKERPQLLVNTKKIIKKPEYDLEEDEQEVLKDQNYVQVLGQDIQESFKNGSATDGGNKVYSFQNRKHSEKMAKLATELAKTPRKNISFNMKNDPEITINIPQSSKGHSTSDKVQLKVSN</sequence>
<comment type="caution">
    <text evidence="2">The sequence shown here is derived from an EMBL/GenBank/DDBJ whole genome shotgun (WGS) entry which is preliminary data.</text>
</comment>